<keyword evidence="4" id="KW-0735">Signal-anchor</keyword>
<keyword evidence="3" id="KW-0521">NADP</keyword>
<dbReference type="InterPro" id="IPR057326">
    <property type="entry name" value="KR_dom"/>
</dbReference>
<evidence type="ECO:0000256" key="1">
    <source>
        <dbReference type="ARBA" id="ARBA00004606"/>
    </source>
</evidence>
<keyword evidence="7" id="KW-0472">Membrane</keyword>
<dbReference type="PRINTS" id="PR00081">
    <property type="entry name" value="GDHRDH"/>
</dbReference>
<dbReference type="Gene3D" id="3.40.50.720">
    <property type="entry name" value="NAD(P)-binding Rossmann-like Domain"/>
    <property type="match status" value="1"/>
</dbReference>
<evidence type="ECO:0000313" key="9">
    <source>
        <dbReference type="EMBL" id="KAJ4850115.1"/>
    </source>
</evidence>
<accession>A0A9Q0GJH2</accession>
<dbReference type="EMBL" id="JAKUCV010000418">
    <property type="protein sequence ID" value="KAJ4850115.1"/>
    <property type="molecule type" value="Genomic_DNA"/>
</dbReference>
<comment type="subcellular location">
    <subcellularLocation>
        <location evidence="1">Membrane</location>
        <topology evidence="1">Single-pass type II membrane protein</topology>
    </subcellularLocation>
</comment>
<dbReference type="SMART" id="SM00822">
    <property type="entry name" value="PKS_KR"/>
    <property type="match status" value="1"/>
</dbReference>
<sequence length="307" mass="33693">MAPSHTAANIVVPAIVLPSLVLSLPLILASKVLGRIKRSLFKENMKGKVVLITGASSGIGERVAYEYAKRGARLALVARREDRLQEVAKKAKTLGSPDVVVIRADVTKPEDCKRLVDEAVNHFGQLNHLVNNAGIWEAGFFEDCTDVSRYAKDMDINFWGTVRITHQAVPHLRKSKGRIVVISSTLGWYPAPKSSFYNASKAAVTAFFETLSVEFGSDIGVTIVTPGLTDSEMIGGNFLKEAEMQDTPVMPADACAKSIVNSACRGDRYLTEPFWMRIVFLAQLLTPEFLNWFNHKRVAAGITKKTA</sequence>
<keyword evidence="7" id="KW-0812">Transmembrane</keyword>
<dbReference type="SUPFAM" id="SSF51735">
    <property type="entry name" value="NAD(P)-binding Rossmann-fold domains"/>
    <property type="match status" value="1"/>
</dbReference>
<dbReference type="NCBIfam" id="NF004825">
    <property type="entry name" value="PRK06181.1"/>
    <property type="match status" value="1"/>
</dbReference>
<proteinExistence type="inferred from homology"/>
<evidence type="ECO:0000256" key="2">
    <source>
        <dbReference type="ARBA" id="ARBA00006484"/>
    </source>
</evidence>
<evidence type="ECO:0000256" key="6">
    <source>
        <dbReference type="RuleBase" id="RU000363"/>
    </source>
</evidence>
<keyword evidence="10" id="KW-1185">Reference proteome</keyword>
<evidence type="ECO:0000256" key="5">
    <source>
        <dbReference type="ARBA" id="ARBA00023002"/>
    </source>
</evidence>
<dbReference type="GO" id="GO:0005829">
    <property type="term" value="C:cytosol"/>
    <property type="evidence" value="ECO:0007669"/>
    <property type="project" value="TreeGrafter"/>
</dbReference>
<dbReference type="PANTHER" id="PTHR43391:SF76">
    <property type="entry name" value="11-BETA-HYDROXYSTEROID DEHYDROGENASE-LIKE 2-RELATED"/>
    <property type="match status" value="1"/>
</dbReference>
<comment type="similarity">
    <text evidence="2 6">Belongs to the short-chain dehydrogenases/reductases (SDR) family.</text>
</comment>
<dbReference type="GO" id="GO:0016491">
    <property type="term" value="F:oxidoreductase activity"/>
    <property type="evidence" value="ECO:0007669"/>
    <property type="project" value="UniProtKB-KW"/>
</dbReference>
<evidence type="ECO:0000256" key="4">
    <source>
        <dbReference type="ARBA" id="ARBA00022968"/>
    </source>
</evidence>
<comment type="caution">
    <text evidence="9">The sequence shown here is derived from an EMBL/GenBank/DDBJ whole genome shotgun (WGS) entry which is preliminary data.</text>
</comment>
<evidence type="ECO:0000256" key="3">
    <source>
        <dbReference type="ARBA" id="ARBA00022857"/>
    </source>
</evidence>
<dbReference type="InterPro" id="IPR020904">
    <property type="entry name" value="Sc_DH/Rdtase_CS"/>
</dbReference>
<reference evidence="9" key="1">
    <citation type="submission" date="2022-02" db="EMBL/GenBank/DDBJ databases">
        <authorList>
            <person name="Henning P.M."/>
            <person name="McCubbin A.G."/>
            <person name="Shore J.S."/>
        </authorList>
    </citation>
    <scope>NUCLEOTIDE SEQUENCE</scope>
    <source>
        <strain evidence="9">F60SS</strain>
        <tissue evidence="9">Leaves</tissue>
    </source>
</reference>
<feature type="transmembrane region" description="Helical" evidence="7">
    <location>
        <begin position="6"/>
        <end position="29"/>
    </location>
</feature>
<evidence type="ECO:0000256" key="7">
    <source>
        <dbReference type="SAM" id="Phobius"/>
    </source>
</evidence>
<keyword evidence="5" id="KW-0560">Oxidoreductase</keyword>
<dbReference type="InterPro" id="IPR002347">
    <property type="entry name" value="SDR_fam"/>
</dbReference>
<dbReference type="AlphaFoldDB" id="A0A9Q0GJH2"/>
<name>A0A9Q0GJH2_9ROSI</name>
<dbReference type="Pfam" id="PF00106">
    <property type="entry name" value="adh_short"/>
    <property type="match status" value="1"/>
</dbReference>
<gene>
    <name evidence="9" type="ORF">Tsubulata_300585</name>
</gene>
<feature type="domain" description="Ketoreductase" evidence="8">
    <location>
        <begin position="48"/>
        <end position="229"/>
    </location>
</feature>
<dbReference type="PRINTS" id="PR00080">
    <property type="entry name" value="SDRFAMILY"/>
</dbReference>
<dbReference type="OrthoDB" id="47007at2759"/>
<evidence type="ECO:0000313" key="10">
    <source>
        <dbReference type="Proteomes" id="UP001141552"/>
    </source>
</evidence>
<dbReference type="PANTHER" id="PTHR43391">
    <property type="entry name" value="RETINOL DEHYDROGENASE-RELATED"/>
    <property type="match status" value="1"/>
</dbReference>
<keyword evidence="7" id="KW-1133">Transmembrane helix</keyword>
<dbReference type="InterPro" id="IPR036291">
    <property type="entry name" value="NAD(P)-bd_dom_sf"/>
</dbReference>
<dbReference type="PROSITE" id="PS00061">
    <property type="entry name" value="ADH_SHORT"/>
    <property type="match status" value="1"/>
</dbReference>
<dbReference type="Proteomes" id="UP001141552">
    <property type="component" value="Unassembled WGS sequence"/>
</dbReference>
<dbReference type="GO" id="GO:0016020">
    <property type="term" value="C:membrane"/>
    <property type="evidence" value="ECO:0007669"/>
    <property type="project" value="UniProtKB-SubCell"/>
</dbReference>
<reference evidence="9" key="2">
    <citation type="journal article" date="2023" name="Plants (Basel)">
        <title>Annotation of the Turnera subulata (Passifloraceae) Draft Genome Reveals the S-Locus Evolved after the Divergence of Turneroideae from Passifloroideae in a Stepwise Manner.</title>
        <authorList>
            <person name="Henning P.M."/>
            <person name="Roalson E.H."/>
            <person name="Mir W."/>
            <person name="McCubbin A.G."/>
            <person name="Shore J.S."/>
        </authorList>
    </citation>
    <scope>NUCLEOTIDE SEQUENCE</scope>
    <source>
        <strain evidence="9">F60SS</strain>
    </source>
</reference>
<organism evidence="9 10">
    <name type="scientific">Turnera subulata</name>
    <dbReference type="NCBI Taxonomy" id="218843"/>
    <lineage>
        <taxon>Eukaryota</taxon>
        <taxon>Viridiplantae</taxon>
        <taxon>Streptophyta</taxon>
        <taxon>Embryophyta</taxon>
        <taxon>Tracheophyta</taxon>
        <taxon>Spermatophyta</taxon>
        <taxon>Magnoliopsida</taxon>
        <taxon>eudicotyledons</taxon>
        <taxon>Gunneridae</taxon>
        <taxon>Pentapetalae</taxon>
        <taxon>rosids</taxon>
        <taxon>fabids</taxon>
        <taxon>Malpighiales</taxon>
        <taxon>Passifloraceae</taxon>
        <taxon>Turnera</taxon>
    </lineage>
</organism>
<protein>
    <recommendedName>
        <fullName evidence="8">Ketoreductase domain-containing protein</fullName>
    </recommendedName>
</protein>
<evidence type="ECO:0000259" key="8">
    <source>
        <dbReference type="SMART" id="SM00822"/>
    </source>
</evidence>